<dbReference type="Proteomes" id="UP000250266">
    <property type="component" value="Unassembled WGS sequence"/>
</dbReference>
<evidence type="ECO:0000313" key="4">
    <source>
        <dbReference type="Proteomes" id="UP000250266"/>
    </source>
</evidence>
<keyword evidence="4" id="KW-1185">Reference proteome</keyword>
<evidence type="ECO:0000259" key="1">
    <source>
        <dbReference type="Pfam" id="PF22974"/>
    </source>
</evidence>
<sequence>MLQAVECKTNNDIALRFKDNAAFSYAVQTWDWVNRNDNYTFVLITNNDGCVTSGDRKPFVVSHLTYDASDYTINMDAQARNWTDIAHTYSLSIRHGPPIPSFRLVRRADVSLNLASDFSGNLLQESVYGVDMSVDCTNCGTSGSLRVDFDISVSWFSLDSASITIQPRSVEAFLEIQLSASGAQSTPYGWEKTLISIPIEGFDIPDIITLGGFLDVAAGYSLSKWSGNAVATMGATMKLSDSAIVEVDLVNSGNNRFSGWSPVFNVIPIEVNAKVGGNAEVFVQPAVMLAAEALGK</sequence>
<name>A0A8E2ELB1_9PEZI</name>
<dbReference type="OrthoDB" id="160645at2759"/>
<dbReference type="Pfam" id="PF23865">
    <property type="entry name" value="DUF7223"/>
    <property type="match status" value="1"/>
</dbReference>
<dbReference type="EMBL" id="KV744809">
    <property type="protein sequence ID" value="OCK86092.1"/>
    <property type="molecule type" value="Genomic_DNA"/>
</dbReference>
<dbReference type="Pfam" id="PF22974">
    <property type="entry name" value="DUF7029"/>
    <property type="match status" value="1"/>
</dbReference>
<dbReference type="InterPro" id="IPR054293">
    <property type="entry name" value="DUF7029"/>
</dbReference>
<feature type="domain" description="DUF7223" evidence="2">
    <location>
        <begin position="112"/>
        <end position="296"/>
    </location>
</feature>
<gene>
    <name evidence="3" type="ORF">K432DRAFT_341908</name>
</gene>
<dbReference type="AlphaFoldDB" id="A0A8E2ELB1"/>
<proteinExistence type="predicted"/>
<reference evidence="3 4" key="1">
    <citation type="journal article" date="2016" name="Nat. Commun.">
        <title>Ectomycorrhizal ecology is imprinted in the genome of the dominant symbiotic fungus Cenococcum geophilum.</title>
        <authorList>
            <consortium name="DOE Joint Genome Institute"/>
            <person name="Peter M."/>
            <person name="Kohler A."/>
            <person name="Ohm R.A."/>
            <person name="Kuo A."/>
            <person name="Krutzmann J."/>
            <person name="Morin E."/>
            <person name="Arend M."/>
            <person name="Barry K.W."/>
            <person name="Binder M."/>
            <person name="Choi C."/>
            <person name="Clum A."/>
            <person name="Copeland A."/>
            <person name="Grisel N."/>
            <person name="Haridas S."/>
            <person name="Kipfer T."/>
            <person name="LaButti K."/>
            <person name="Lindquist E."/>
            <person name="Lipzen A."/>
            <person name="Maire R."/>
            <person name="Meier B."/>
            <person name="Mihaltcheva S."/>
            <person name="Molinier V."/>
            <person name="Murat C."/>
            <person name="Poggeler S."/>
            <person name="Quandt C.A."/>
            <person name="Sperisen C."/>
            <person name="Tritt A."/>
            <person name="Tisserant E."/>
            <person name="Crous P.W."/>
            <person name="Henrissat B."/>
            <person name="Nehls U."/>
            <person name="Egli S."/>
            <person name="Spatafora J.W."/>
            <person name="Grigoriev I.V."/>
            <person name="Martin F.M."/>
        </authorList>
    </citation>
    <scope>NUCLEOTIDE SEQUENCE [LARGE SCALE GENOMIC DNA]</scope>
    <source>
        <strain evidence="3 4">CBS 459.81</strain>
    </source>
</reference>
<evidence type="ECO:0000259" key="2">
    <source>
        <dbReference type="Pfam" id="PF23865"/>
    </source>
</evidence>
<accession>A0A8E2ELB1</accession>
<feature type="domain" description="DUF7029" evidence="1">
    <location>
        <begin position="2"/>
        <end position="89"/>
    </location>
</feature>
<organism evidence="3 4">
    <name type="scientific">Lepidopterella palustris CBS 459.81</name>
    <dbReference type="NCBI Taxonomy" id="1314670"/>
    <lineage>
        <taxon>Eukaryota</taxon>
        <taxon>Fungi</taxon>
        <taxon>Dikarya</taxon>
        <taxon>Ascomycota</taxon>
        <taxon>Pezizomycotina</taxon>
        <taxon>Dothideomycetes</taxon>
        <taxon>Pleosporomycetidae</taxon>
        <taxon>Mytilinidiales</taxon>
        <taxon>Argynnaceae</taxon>
        <taxon>Lepidopterella</taxon>
    </lineage>
</organism>
<dbReference type="InterPro" id="IPR055647">
    <property type="entry name" value="DUF7223"/>
</dbReference>
<evidence type="ECO:0000313" key="3">
    <source>
        <dbReference type="EMBL" id="OCK86092.1"/>
    </source>
</evidence>
<protein>
    <submittedName>
        <fullName evidence="3">Uncharacterized protein</fullName>
    </submittedName>
</protein>